<sequence length="826" mass="92208">MVLKRKADDAEEMTSRERKKLKVAGARTIAVQPSVSASGSGTVQSSGNASAGPSSTTVRFDSMQGLPASIDVEMFTEARAYEIDAMQKAIKTAGESVTHRVWQTLPRHLRRRAASHDVRRVPLRLRDKARAEMVPVTRRILKRGRSKQGKTKQVSRTESLLKRQRDKAWLETHIWHAKRMKMENMWGYRLAVTPTEKSFRPSHRASMHGSILHDSSYHSLIELKGPENILRNVLDLCCDPQCTGMKRSMTGARVLETDLYKSGSYPFDLIAPVTIMWRPLPVGNTLAPANASPAEGSSKRRRKRKNNTPVNAVPQSPTRVIWVRSHPAVFDAIFAALQKSASLVLEAEKQRHKDVYAEVEIVDLRGSLNAFEIMGPKASQVIKGALSVVADDDRQEFKKFWPSLTDLQTTASLPRGIVIGMKVLDPRLKFPPKNAKLRMDGQHPATPAMTFPAAILAQSEIWDEEKRSALKKPTYKKKDLDARRSKNLVPGTPLSPLRQDDRIPLLLIQRSLESPSSTHGIHGWMLVVPVGWGMPFLPSLVHTGTRVGGQRERGSQAFEAGTAYFPRDFPCTEFYDKHWDERAVKEKAKWTRTPPAKRANFKKLGTRSPWRADWEVVLGLPVASGVDENLVPAQREPQDAMEVDKAPNVRPWLLRGPEVPTMLAKVTQIFNHGAGLLAEINRLRTKRGMDVLDASYRPEDLLKGALVMVRLKMVSRGAPNDLAIIYRIDDDEARKIIKENGKMREGADANEPAEAAPPQTSIIGYVTTGNMSLSRGEGFAIGAIPVSVLLELRQQAQRNEESHPLVKIRDRAGMVCRAAYLELLDS</sequence>
<gene>
    <name evidence="8" type="ORF">F5147DRAFT_728321</name>
</gene>
<evidence type="ECO:0000256" key="1">
    <source>
        <dbReference type="ARBA" id="ARBA00004123"/>
    </source>
</evidence>
<dbReference type="EMBL" id="JABBWM010000136">
    <property type="protein sequence ID" value="KAG2087135.1"/>
    <property type="molecule type" value="Genomic_DNA"/>
</dbReference>
<evidence type="ECO:0000259" key="6">
    <source>
        <dbReference type="Pfam" id="PF08170"/>
    </source>
</evidence>
<dbReference type="Pfam" id="PF06978">
    <property type="entry name" value="POP1_N"/>
    <property type="match status" value="2"/>
</dbReference>
<feature type="domain" description="POPLD" evidence="6">
    <location>
        <begin position="523"/>
        <end position="614"/>
    </location>
</feature>
<dbReference type="InterPro" id="IPR009723">
    <property type="entry name" value="Pop1_N"/>
</dbReference>
<reference evidence="8" key="1">
    <citation type="journal article" date="2020" name="New Phytol.">
        <title>Comparative genomics reveals dynamic genome evolution in host specialist ectomycorrhizal fungi.</title>
        <authorList>
            <person name="Lofgren L.A."/>
            <person name="Nguyen N.H."/>
            <person name="Vilgalys R."/>
            <person name="Ruytinx J."/>
            <person name="Liao H.L."/>
            <person name="Branco S."/>
            <person name="Kuo A."/>
            <person name="LaButti K."/>
            <person name="Lipzen A."/>
            <person name="Andreopoulos W."/>
            <person name="Pangilinan J."/>
            <person name="Riley R."/>
            <person name="Hundley H."/>
            <person name="Na H."/>
            <person name="Barry K."/>
            <person name="Grigoriev I.V."/>
            <person name="Stajich J.E."/>
            <person name="Kennedy P.G."/>
        </authorList>
    </citation>
    <scope>NUCLEOTIDE SEQUENCE</scope>
    <source>
        <strain evidence="8">FC423</strain>
    </source>
</reference>
<evidence type="ECO:0000256" key="4">
    <source>
        <dbReference type="SAM" id="MobiDB-lite"/>
    </source>
</evidence>
<dbReference type="PANTHER" id="PTHR22731:SF3">
    <property type="entry name" value="RIBONUCLEASES P_MRP PROTEIN SUBUNIT POP1"/>
    <property type="match status" value="1"/>
</dbReference>
<feature type="domain" description="Pop1 N-terminal" evidence="5">
    <location>
        <begin position="75"/>
        <end position="153"/>
    </location>
</feature>
<keyword evidence="9" id="KW-1185">Reference proteome</keyword>
<proteinExistence type="predicted"/>
<keyword evidence="2" id="KW-0819">tRNA processing</keyword>
<evidence type="ECO:0000259" key="5">
    <source>
        <dbReference type="Pfam" id="PF06978"/>
    </source>
</evidence>
<dbReference type="InterPro" id="IPR012590">
    <property type="entry name" value="POPLD_dom"/>
</dbReference>
<dbReference type="InterPro" id="IPR055079">
    <property type="entry name" value="POP1_C"/>
</dbReference>
<dbReference type="GO" id="GO:0001682">
    <property type="term" value="P:tRNA 5'-leader removal"/>
    <property type="evidence" value="ECO:0007669"/>
    <property type="project" value="InterPro"/>
</dbReference>
<feature type="region of interest" description="Disordered" evidence="4">
    <location>
        <begin position="287"/>
        <end position="313"/>
    </location>
</feature>
<dbReference type="PANTHER" id="PTHR22731">
    <property type="entry name" value="RIBONUCLEASES P/MRP PROTEIN SUBUNIT POP1"/>
    <property type="match status" value="1"/>
</dbReference>
<dbReference type="Pfam" id="PF08170">
    <property type="entry name" value="POPLD"/>
    <property type="match status" value="1"/>
</dbReference>
<dbReference type="GeneID" id="64701578"/>
<comment type="subcellular location">
    <subcellularLocation>
        <location evidence="1">Nucleus</location>
    </subcellularLocation>
</comment>
<organism evidence="8 9">
    <name type="scientific">Suillus discolor</name>
    <dbReference type="NCBI Taxonomy" id="1912936"/>
    <lineage>
        <taxon>Eukaryota</taxon>
        <taxon>Fungi</taxon>
        <taxon>Dikarya</taxon>
        <taxon>Basidiomycota</taxon>
        <taxon>Agaricomycotina</taxon>
        <taxon>Agaricomycetes</taxon>
        <taxon>Agaricomycetidae</taxon>
        <taxon>Boletales</taxon>
        <taxon>Suillineae</taxon>
        <taxon>Suillaceae</taxon>
        <taxon>Suillus</taxon>
    </lineage>
</organism>
<dbReference type="GO" id="GO:0000172">
    <property type="term" value="C:ribonuclease MRP complex"/>
    <property type="evidence" value="ECO:0007669"/>
    <property type="project" value="InterPro"/>
</dbReference>
<protein>
    <submittedName>
        <fullName evidence="8">Ribonucleases P/MRP protein subunit POP1-domain-containing protein</fullName>
    </submittedName>
</protein>
<dbReference type="OrthoDB" id="442863at2759"/>
<accession>A0A9P7ET99</accession>
<dbReference type="GO" id="GO:0005655">
    <property type="term" value="C:nucleolar ribonuclease P complex"/>
    <property type="evidence" value="ECO:0007669"/>
    <property type="project" value="InterPro"/>
</dbReference>
<name>A0A9P7ET99_9AGAM</name>
<dbReference type="RefSeq" id="XP_041285109.1">
    <property type="nucleotide sequence ID" value="XM_041439319.1"/>
</dbReference>
<feature type="region of interest" description="Disordered" evidence="4">
    <location>
        <begin position="32"/>
        <end position="57"/>
    </location>
</feature>
<feature type="domain" description="Pop1 N-terminal" evidence="5">
    <location>
        <begin position="157"/>
        <end position="225"/>
    </location>
</feature>
<dbReference type="Proteomes" id="UP000823399">
    <property type="component" value="Unassembled WGS sequence"/>
</dbReference>
<comment type="caution">
    <text evidence="8">The sequence shown here is derived from an EMBL/GenBank/DDBJ whole genome shotgun (WGS) entry which is preliminary data.</text>
</comment>
<keyword evidence="3" id="KW-0539">Nucleus</keyword>
<dbReference type="Pfam" id="PF22770">
    <property type="entry name" value="POP1_C"/>
    <property type="match status" value="1"/>
</dbReference>
<dbReference type="SUPFAM" id="SSF103025">
    <property type="entry name" value="Folate-binding domain"/>
    <property type="match status" value="1"/>
</dbReference>
<evidence type="ECO:0000256" key="2">
    <source>
        <dbReference type="ARBA" id="ARBA00022694"/>
    </source>
</evidence>
<evidence type="ECO:0000313" key="9">
    <source>
        <dbReference type="Proteomes" id="UP000823399"/>
    </source>
</evidence>
<feature type="domain" description="POP1 C-terminal" evidence="7">
    <location>
        <begin position="738"/>
        <end position="823"/>
    </location>
</feature>
<evidence type="ECO:0000313" key="8">
    <source>
        <dbReference type="EMBL" id="KAG2087135.1"/>
    </source>
</evidence>
<dbReference type="AlphaFoldDB" id="A0A9P7ET99"/>
<evidence type="ECO:0000259" key="7">
    <source>
        <dbReference type="Pfam" id="PF22770"/>
    </source>
</evidence>
<dbReference type="InterPro" id="IPR039182">
    <property type="entry name" value="Pop1"/>
</dbReference>
<evidence type="ECO:0000256" key="3">
    <source>
        <dbReference type="ARBA" id="ARBA00023242"/>
    </source>
</evidence>